<dbReference type="InterPro" id="IPR051807">
    <property type="entry name" value="Sec-metab_biosynth-assoc"/>
</dbReference>
<organism evidence="3 4">
    <name type="scientific">Kutzneria buriramensis</name>
    <dbReference type="NCBI Taxonomy" id="1045776"/>
    <lineage>
        <taxon>Bacteria</taxon>
        <taxon>Bacillati</taxon>
        <taxon>Actinomycetota</taxon>
        <taxon>Actinomycetes</taxon>
        <taxon>Pseudonocardiales</taxon>
        <taxon>Pseudonocardiaceae</taxon>
        <taxon>Kutzneria</taxon>
    </lineage>
</organism>
<dbReference type="InterPro" id="IPR011008">
    <property type="entry name" value="Dimeric_a/b-barrel"/>
</dbReference>
<name>A0A3E0I8G6_9PSEU</name>
<evidence type="ECO:0000256" key="1">
    <source>
        <dbReference type="ARBA" id="ARBA00007689"/>
    </source>
</evidence>
<sequence length="93" mass="10153">MPKFAVEYSYIEDVPRRHAVRPAHREYLGTLVDTGALLAAGAWTADDGALLLFDADDEATVQGYLDNDPYKAAEVISATKITPWNAVLGTWVS</sequence>
<accession>A0A3E0I8G6</accession>
<comment type="similarity">
    <text evidence="1">Belongs to the YciI family.</text>
</comment>
<comment type="caution">
    <text evidence="3">The sequence shown here is derived from an EMBL/GenBank/DDBJ whole genome shotgun (WGS) entry which is preliminary data.</text>
</comment>
<dbReference type="PANTHER" id="PTHR33606">
    <property type="entry name" value="PROTEIN YCII"/>
    <property type="match status" value="1"/>
</dbReference>
<dbReference type="Proteomes" id="UP000256269">
    <property type="component" value="Unassembled WGS sequence"/>
</dbReference>
<dbReference type="SUPFAM" id="SSF54909">
    <property type="entry name" value="Dimeric alpha+beta barrel"/>
    <property type="match status" value="1"/>
</dbReference>
<gene>
    <name evidence="3" type="ORF">BCF44_10160</name>
</gene>
<evidence type="ECO:0000259" key="2">
    <source>
        <dbReference type="Pfam" id="PF03795"/>
    </source>
</evidence>
<dbReference type="EMBL" id="QUNO01000001">
    <property type="protein sequence ID" value="REH55044.1"/>
    <property type="molecule type" value="Genomic_DNA"/>
</dbReference>
<evidence type="ECO:0000313" key="3">
    <source>
        <dbReference type="EMBL" id="REH55044.1"/>
    </source>
</evidence>
<keyword evidence="4" id="KW-1185">Reference proteome</keyword>
<dbReference type="RefSeq" id="WP_170217273.1">
    <property type="nucleotide sequence ID" value="NZ_CP144375.1"/>
</dbReference>
<evidence type="ECO:0000313" key="4">
    <source>
        <dbReference type="Proteomes" id="UP000256269"/>
    </source>
</evidence>
<dbReference type="Pfam" id="PF03795">
    <property type="entry name" value="YCII"/>
    <property type="match status" value="1"/>
</dbReference>
<dbReference type="Gene3D" id="3.30.70.1060">
    <property type="entry name" value="Dimeric alpha+beta barrel"/>
    <property type="match status" value="1"/>
</dbReference>
<proteinExistence type="inferred from homology"/>
<reference evidence="3 4" key="1">
    <citation type="submission" date="2018-08" db="EMBL/GenBank/DDBJ databases">
        <title>Genomic Encyclopedia of Archaeal and Bacterial Type Strains, Phase II (KMG-II): from individual species to whole genera.</title>
        <authorList>
            <person name="Goeker M."/>
        </authorList>
    </citation>
    <scope>NUCLEOTIDE SEQUENCE [LARGE SCALE GENOMIC DNA]</scope>
    <source>
        <strain evidence="3 4">DSM 45791</strain>
    </source>
</reference>
<protein>
    <recommendedName>
        <fullName evidence="2">YCII-related domain-containing protein</fullName>
    </recommendedName>
</protein>
<dbReference type="PANTHER" id="PTHR33606:SF3">
    <property type="entry name" value="PROTEIN YCII"/>
    <property type="match status" value="1"/>
</dbReference>
<feature type="domain" description="YCII-related" evidence="2">
    <location>
        <begin position="10"/>
        <end position="85"/>
    </location>
</feature>
<dbReference type="AlphaFoldDB" id="A0A3E0I8G6"/>
<dbReference type="InterPro" id="IPR005545">
    <property type="entry name" value="YCII"/>
</dbReference>